<feature type="compositionally biased region" description="Polar residues" evidence="1">
    <location>
        <begin position="152"/>
        <end position="176"/>
    </location>
</feature>
<dbReference type="Proteomes" id="UP001140453">
    <property type="component" value="Unassembled WGS sequence"/>
</dbReference>
<organism evidence="2 3">
    <name type="scientific">Gnomoniopsis smithogilvyi</name>
    <dbReference type="NCBI Taxonomy" id="1191159"/>
    <lineage>
        <taxon>Eukaryota</taxon>
        <taxon>Fungi</taxon>
        <taxon>Dikarya</taxon>
        <taxon>Ascomycota</taxon>
        <taxon>Pezizomycotina</taxon>
        <taxon>Sordariomycetes</taxon>
        <taxon>Sordariomycetidae</taxon>
        <taxon>Diaporthales</taxon>
        <taxon>Gnomoniaceae</taxon>
        <taxon>Gnomoniopsis</taxon>
    </lineage>
</organism>
<keyword evidence="3" id="KW-1185">Reference proteome</keyword>
<accession>A0A9W9CSK5</accession>
<sequence>MTRSNTSHGQDGGYSDCEAHGQRRWDKLRSQQLGDTTSAMKKEQNEKSQRVNQEKTETLNGYSDRMGHTLGGCSYGSGLDIQGVAAVRKGLRLPERLPSNPPNPQAFGTASQSSAGASGSVPGSINNRFSGSVSGLFSMLQTEMRHGGAPMHSSSTGNVYDMNSASNAAQTSSRLSATGAAQRDGNGDDTEIDMDDYFMMPFSSP</sequence>
<reference evidence="2" key="1">
    <citation type="submission" date="2022-10" db="EMBL/GenBank/DDBJ databases">
        <title>Tapping the CABI collections for fungal endophytes: first genome assemblies for Collariella, Neodidymelliopsis, Ascochyta clinopodiicola, Didymella pomorum, Didymosphaeria variabile, Neocosmospora piperis and Neocucurbitaria cava.</title>
        <authorList>
            <person name="Hill R."/>
        </authorList>
    </citation>
    <scope>NUCLEOTIDE SEQUENCE</scope>
    <source>
        <strain evidence="2">IMI 355082</strain>
    </source>
</reference>
<feature type="compositionally biased region" description="Basic and acidic residues" evidence="1">
    <location>
        <begin position="40"/>
        <end position="57"/>
    </location>
</feature>
<evidence type="ECO:0000313" key="3">
    <source>
        <dbReference type="Proteomes" id="UP001140453"/>
    </source>
</evidence>
<feature type="region of interest" description="Disordered" evidence="1">
    <location>
        <begin position="1"/>
        <end position="66"/>
    </location>
</feature>
<dbReference type="AlphaFoldDB" id="A0A9W9CSK5"/>
<name>A0A9W9CSK5_9PEZI</name>
<feature type="compositionally biased region" description="Basic and acidic residues" evidence="1">
    <location>
        <begin position="17"/>
        <end position="29"/>
    </location>
</feature>
<protein>
    <submittedName>
        <fullName evidence="2">Uncharacterized protein</fullName>
    </submittedName>
</protein>
<proteinExistence type="predicted"/>
<evidence type="ECO:0000256" key="1">
    <source>
        <dbReference type="SAM" id="MobiDB-lite"/>
    </source>
</evidence>
<dbReference type="EMBL" id="JAPEVB010000006">
    <property type="protein sequence ID" value="KAJ4386276.1"/>
    <property type="molecule type" value="Genomic_DNA"/>
</dbReference>
<gene>
    <name evidence="2" type="ORF">N0V93_009169</name>
</gene>
<evidence type="ECO:0000313" key="2">
    <source>
        <dbReference type="EMBL" id="KAJ4386276.1"/>
    </source>
</evidence>
<feature type="region of interest" description="Disordered" evidence="1">
    <location>
        <begin position="94"/>
        <end position="123"/>
    </location>
</feature>
<comment type="caution">
    <text evidence="2">The sequence shown here is derived from an EMBL/GenBank/DDBJ whole genome shotgun (WGS) entry which is preliminary data.</text>
</comment>
<feature type="compositionally biased region" description="Polar residues" evidence="1">
    <location>
        <begin position="30"/>
        <end position="39"/>
    </location>
</feature>
<feature type="region of interest" description="Disordered" evidence="1">
    <location>
        <begin position="146"/>
        <end position="190"/>
    </location>
</feature>
<feature type="compositionally biased region" description="Low complexity" evidence="1">
    <location>
        <begin position="106"/>
        <end position="123"/>
    </location>
</feature>